<protein>
    <submittedName>
        <fullName evidence="2">Uncharacterized protein</fullName>
    </submittedName>
</protein>
<dbReference type="EMBL" id="JAQQWM010000005">
    <property type="protein sequence ID" value="KAK8063661.1"/>
    <property type="molecule type" value="Genomic_DNA"/>
</dbReference>
<accession>A0ABR1UXK3</accession>
<gene>
    <name evidence="2" type="ORF">PG996_008313</name>
</gene>
<proteinExistence type="predicted"/>
<feature type="signal peptide" evidence="1">
    <location>
        <begin position="1"/>
        <end position="20"/>
    </location>
</feature>
<keyword evidence="1" id="KW-0732">Signal</keyword>
<organism evidence="2 3">
    <name type="scientific">Apiospora saccharicola</name>
    <dbReference type="NCBI Taxonomy" id="335842"/>
    <lineage>
        <taxon>Eukaryota</taxon>
        <taxon>Fungi</taxon>
        <taxon>Dikarya</taxon>
        <taxon>Ascomycota</taxon>
        <taxon>Pezizomycotina</taxon>
        <taxon>Sordariomycetes</taxon>
        <taxon>Xylariomycetidae</taxon>
        <taxon>Amphisphaeriales</taxon>
        <taxon>Apiosporaceae</taxon>
        <taxon>Apiospora</taxon>
    </lineage>
</organism>
<evidence type="ECO:0000313" key="3">
    <source>
        <dbReference type="Proteomes" id="UP001446871"/>
    </source>
</evidence>
<dbReference type="PIRSF" id="PIRSF029958">
    <property type="entry name" value="Necrosis-inducing_protein"/>
    <property type="match status" value="1"/>
</dbReference>
<sequence length="258" mass="28652">MHAIQAALLVGSLLAAASEAKIVGRLGNSASALEQKFHPMTDFDTDGCYFTAAIGPEGNTNPGLPNPVGKGMASDCRDNNRLEFNNLYSRSRCNNGWCAIMYEYYFEKDQPVWGSFGHGHNHDWENIVVFAKGDDIKRVAPSCHGKYEHAKNDGFLHDGTHAKMVYNKDGPNTHCWRFANDDDNKEQENYTKQWVLGNLIGWNNWPSVQGKGSLRDVLYNAFNGGVGPKFWDKDDKFTNTLRAAAGNSVPGFDPAKDQ</sequence>
<keyword evidence="3" id="KW-1185">Reference proteome</keyword>
<feature type="chain" id="PRO_5045633572" evidence="1">
    <location>
        <begin position="21"/>
        <end position="258"/>
    </location>
</feature>
<evidence type="ECO:0000313" key="2">
    <source>
        <dbReference type="EMBL" id="KAK8063661.1"/>
    </source>
</evidence>
<evidence type="ECO:0000256" key="1">
    <source>
        <dbReference type="SAM" id="SignalP"/>
    </source>
</evidence>
<dbReference type="InterPro" id="IPR008701">
    <property type="entry name" value="NPP1"/>
</dbReference>
<dbReference type="PANTHER" id="PTHR33657">
    <property type="entry name" value="DOMAIN PROTEIN, PUTATIVE (AFU_ORTHOLOGUE AFUA_5G00600)-RELATED"/>
    <property type="match status" value="1"/>
</dbReference>
<reference evidence="2 3" key="1">
    <citation type="submission" date="2023-01" db="EMBL/GenBank/DDBJ databases">
        <title>Analysis of 21 Apiospora genomes using comparative genomics revels a genus with tremendous synthesis potential of carbohydrate active enzymes and secondary metabolites.</title>
        <authorList>
            <person name="Sorensen T."/>
        </authorList>
    </citation>
    <scope>NUCLEOTIDE SEQUENCE [LARGE SCALE GENOMIC DNA]</scope>
    <source>
        <strain evidence="2 3">CBS 83171</strain>
    </source>
</reference>
<dbReference type="PANTHER" id="PTHR33657:SF6">
    <property type="entry name" value="SECRETED PROTEIN"/>
    <property type="match status" value="1"/>
</dbReference>
<dbReference type="Pfam" id="PF05630">
    <property type="entry name" value="NPP1"/>
    <property type="match status" value="1"/>
</dbReference>
<name>A0ABR1UXK3_9PEZI</name>
<comment type="caution">
    <text evidence="2">The sequence shown here is derived from an EMBL/GenBank/DDBJ whole genome shotgun (WGS) entry which is preliminary data.</text>
</comment>
<dbReference type="Proteomes" id="UP001446871">
    <property type="component" value="Unassembled WGS sequence"/>
</dbReference>